<evidence type="ECO:0000256" key="6">
    <source>
        <dbReference type="ARBA" id="ARBA00023053"/>
    </source>
</evidence>
<evidence type="ECO:0000256" key="7">
    <source>
        <dbReference type="ARBA" id="ARBA00023065"/>
    </source>
</evidence>
<reference evidence="12 13" key="1">
    <citation type="journal article" date="2015" name="Stand. Genomic Sci.">
        <title>Genomic Encyclopedia of Bacterial and Archaeal Type Strains, Phase III: the genomes of soil and plant-associated and newly described type strains.</title>
        <authorList>
            <person name="Whitman W.B."/>
            <person name="Woyke T."/>
            <person name="Klenk H.P."/>
            <person name="Zhou Y."/>
            <person name="Lilburn T.G."/>
            <person name="Beck B.J."/>
            <person name="De Vos P."/>
            <person name="Vandamme P."/>
            <person name="Eisen J.A."/>
            <person name="Garrity G."/>
            <person name="Hugenholtz P."/>
            <person name="Kyrpides N.C."/>
        </authorList>
    </citation>
    <scope>NUCLEOTIDE SEQUENCE [LARGE SCALE GENOMIC DNA]</scope>
    <source>
        <strain evidence="12 13">S2T63</strain>
    </source>
</reference>
<dbReference type="GO" id="GO:0005886">
    <property type="term" value="C:plasma membrane"/>
    <property type="evidence" value="ECO:0007669"/>
    <property type="project" value="UniProtKB-SubCell"/>
</dbReference>
<dbReference type="Proteomes" id="UP000273158">
    <property type="component" value="Unassembled WGS sequence"/>
</dbReference>
<evidence type="ECO:0000256" key="10">
    <source>
        <dbReference type="SAM" id="Phobius"/>
    </source>
</evidence>
<dbReference type="EMBL" id="RCDB01000001">
    <property type="protein sequence ID" value="RLK52383.1"/>
    <property type="molecule type" value="Genomic_DNA"/>
</dbReference>
<evidence type="ECO:0000313" key="12">
    <source>
        <dbReference type="EMBL" id="RLK52383.1"/>
    </source>
</evidence>
<accession>A0A498CA48</accession>
<dbReference type="GO" id="GO:0015385">
    <property type="term" value="F:sodium:proton antiporter activity"/>
    <property type="evidence" value="ECO:0007669"/>
    <property type="project" value="InterPro"/>
</dbReference>
<dbReference type="AlphaFoldDB" id="A0A498CA48"/>
<comment type="subcellular location">
    <subcellularLocation>
        <location evidence="1">Cell membrane</location>
        <topology evidence="1">Multi-pass membrane protein</topology>
    </subcellularLocation>
</comment>
<dbReference type="GO" id="GO:0098719">
    <property type="term" value="P:sodium ion import across plasma membrane"/>
    <property type="evidence" value="ECO:0007669"/>
    <property type="project" value="TreeGrafter"/>
</dbReference>
<feature type="domain" description="Cation/H+ exchanger transmembrane" evidence="11">
    <location>
        <begin position="12"/>
        <end position="340"/>
    </location>
</feature>
<feature type="transmembrane region" description="Helical" evidence="10">
    <location>
        <begin position="52"/>
        <end position="69"/>
    </location>
</feature>
<dbReference type="Pfam" id="PF00999">
    <property type="entry name" value="Na_H_Exchanger"/>
    <property type="match status" value="2"/>
</dbReference>
<evidence type="ECO:0000256" key="2">
    <source>
        <dbReference type="ARBA" id="ARBA00022448"/>
    </source>
</evidence>
<feature type="domain" description="Cation/H+ exchanger transmembrane" evidence="11">
    <location>
        <begin position="394"/>
        <end position="457"/>
    </location>
</feature>
<evidence type="ECO:0000256" key="9">
    <source>
        <dbReference type="ARBA" id="ARBA00023201"/>
    </source>
</evidence>
<dbReference type="PANTHER" id="PTHR10110">
    <property type="entry name" value="SODIUM/HYDROGEN EXCHANGER"/>
    <property type="match status" value="1"/>
</dbReference>
<feature type="transmembrane region" description="Helical" evidence="10">
    <location>
        <begin position="29"/>
        <end position="46"/>
    </location>
</feature>
<feature type="transmembrane region" description="Helical" evidence="10">
    <location>
        <begin position="109"/>
        <end position="130"/>
    </location>
</feature>
<dbReference type="Gene3D" id="6.10.140.1330">
    <property type="match status" value="1"/>
</dbReference>
<dbReference type="OrthoDB" id="57886at2"/>
<dbReference type="RefSeq" id="WP_121057042.1">
    <property type="nucleotide sequence ID" value="NZ_RCDB01000001.1"/>
</dbReference>
<keyword evidence="13" id="KW-1185">Reference proteome</keyword>
<dbReference type="InterPro" id="IPR006153">
    <property type="entry name" value="Cation/H_exchanger_TM"/>
</dbReference>
<proteinExistence type="predicted"/>
<keyword evidence="4 10" id="KW-0812">Transmembrane</keyword>
<dbReference type="PANTHER" id="PTHR10110:SF86">
    <property type="entry name" value="SODIUM_HYDROGEN EXCHANGER 7"/>
    <property type="match status" value="1"/>
</dbReference>
<keyword evidence="6" id="KW-0915">Sodium</keyword>
<evidence type="ECO:0000256" key="8">
    <source>
        <dbReference type="ARBA" id="ARBA00023136"/>
    </source>
</evidence>
<evidence type="ECO:0000259" key="11">
    <source>
        <dbReference type="Pfam" id="PF00999"/>
    </source>
</evidence>
<gene>
    <name evidence="12" type="ORF">C7474_0317</name>
</gene>
<evidence type="ECO:0000256" key="4">
    <source>
        <dbReference type="ARBA" id="ARBA00022692"/>
    </source>
</evidence>
<feature type="transmembrane region" description="Helical" evidence="10">
    <location>
        <begin position="151"/>
        <end position="172"/>
    </location>
</feature>
<evidence type="ECO:0000256" key="5">
    <source>
        <dbReference type="ARBA" id="ARBA00022989"/>
    </source>
</evidence>
<keyword evidence="7" id="KW-0406">Ion transport</keyword>
<organism evidence="12 13">
    <name type="scientific">Microbacterium telephonicum</name>
    <dbReference type="NCBI Taxonomy" id="1714841"/>
    <lineage>
        <taxon>Bacteria</taxon>
        <taxon>Bacillati</taxon>
        <taxon>Actinomycetota</taxon>
        <taxon>Actinomycetes</taxon>
        <taxon>Micrococcales</taxon>
        <taxon>Microbacteriaceae</taxon>
        <taxon>Microbacterium</taxon>
    </lineage>
</organism>
<comment type="caution">
    <text evidence="12">The sequence shown here is derived from an EMBL/GenBank/DDBJ whole genome shotgun (WGS) entry which is preliminary data.</text>
</comment>
<evidence type="ECO:0000256" key="3">
    <source>
        <dbReference type="ARBA" id="ARBA00022475"/>
    </source>
</evidence>
<feature type="transmembrane region" description="Helical" evidence="10">
    <location>
        <begin position="81"/>
        <end position="103"/>
    </location>
</feature>
<keyword evidence="2" id="KW-0813">Transport</keyword>
<name>A0A498CA48_9MICO</name>
<dbReference type="GO" id="GO:0051453">
    <property type="term" value="P:regulation of intracellular pH"/>
    <property type="evidence" value="ECO:0007669"/>
    <property type="project" value="TreeGrafter"/>
</dbReference>
<feature type="transmembrane region" description="Helical" evidence="10">
    <location>
        <begin position="6"/>
        <end position="22"/>
    </location>
</feature>
<sequence length="580" mass="61849">MEAIPILVAGIAVITLSTMLARRLGVAGPLILVGVGLVVSLFIPPVKIEPDLILVGILPPLLYAAAVRLPAVEFRRDGLPIAGLAVLLVVVSSLVLGGLFVLMIPGITFPIAVALGAILSPTDAVATSIIKRLRISPRVVTMLEGESLLNDATALVLLRSAVVAAAAGFSFWGTVGAFAWGVLAAVAIGAVVGVLFLRVRRWVKDPAANTALGFAIPFIAYLPTEHLGGSGLVAAVVAGIVTGQGSTRWLTPEQRISDRLNWRTVELILEGTVFLIMGLELRDVVVSNARAEAGGLWHPITIALAALGVVILVRAVYVSGLVALLARRARSSRRERLVAISERLDEMESSGDYARRRGGPRAGQLDPDEAARRLTGFRARVSRGLNDLNYYQGSPLGWKEGTVIVWAGMRGVVTLAAAQTIGADDTPLRDLIVLVAFFVALASLLLQGLTVPLVVKWLRIPAVVDDPAVAAERERLDDELNDAARALLDGPGLQRPDGTAFDPELLHKIGARMAEPPAESREFTADDMFALRIALIEAMRTRLDELSHEGSYSTAALRHALTRLDAEQLSLQLRVDDEDD</sequence>
<keyword evidence="3" id="KW-1003">Cell membrane</keyword>
<protein>
    <submittedName>
        <fullName evidence="12">Sodium/proton antiporter (CPA1 family)</fullName>
    </submittedName>
</protein>
<keyword evidence="5 10" id="KW-1133">Transmembrane helix</keyword>
<feature type="transmembrane region" description="Helical" evidence="10">
    <location>
        <begin position="431"/>
        <end position="455"/>
    </location>
</feature>
<evidence type="ECO:0000313" key="13">
    <source>
        <dbReference type="Proteomes" id="UP000273158"/>
    </source>
</evidence>
<dbReference type="GO" id="GO:0015386">
    <property type="term" value="F:potassium:proton antiporter activity"/>
    <property type="evidence" value="ECO:0007669"/>
    <property type="project" value="TreeGrafter"/>
</dbReference>
<feature type="transmembrane region" description="Helical" evidence="10">
    <location>
        <begin position="178"/>
        <end position="199"/>
    </location>
</feature>
<keyword evidence="8 10" id="KW-0472">Membrane</keyword>
<feature type="transmembrane region" description="Helical" evidence="10">
    <location>
        <begin position="299"/>
        <end position="326"/>
    </location>
</feature>
<evidence type="ECO:0000256" key="1">
    <source>
        <dbReference type="ARBA" id="ARBA00004651"/>
    </source>
</evidence>
<keyword evidence="9" id="KW-0739">Sodium transport</keyword>
<dbReference type="InterPro" id="IPR018422">
    <property type="entry name" value="Cation/H_exchanger_CPA1"/>
</dbReference>